<dbReference type="InterPro" id="IPR038586">
    <property type="entry name" value="Tctex-1-like_sf"/>
</dbReference>
<dbReference type="AlphaFoldDB" id="A0AAV4DFN3"/>
<evidence type="ECO:0000313" key="3">
    <source>
        <dbReference type="EMBL" id="GFO42631.1"/>
    </source>
</evidence>
<organism evidence="3 4">
    <name type="scientific">Plakobranchus ocellatus</name>
    <dbReference type="NCBI Taxonomy" id="259542"/>
    <lineage>
        <taxon>Eukaryota</taxon>
        <taxon>Metazoa</taxon>
        <taxon>Spiralia</taxon>
        <taxon>Lophotrochozoa</taxon>
        <taxon>Mollusca</taxon>
        <taxon>Gastropoda</taxon>
        <taxon>Heterobranchia</taxon>
        <taxon>Euthyneura</taxon>
        <taxon>Panpulmonata</taxon>
        <taxon>Sacoglossa</taxon>
        <taxon>Placobranchoidea</taxon>
        <taxon>Plakobranchidae</taxon>
        <taxon>Plakobranchus</taxon>
    </lineage>
</organism>
<dbReference type="GO" id="GO:0007018">
    <property type="term" value="P:microtubule-based movement"/>
    <property type="evidence" value="ECO:0007669"/>
    <property type="project" value="TreeGrafter"/>
</dbReference>
<dbReference type="GO" id="GO:0005868">
    <property type="term" value="C:cytoplasmic dynein complex"/>
    <property type="evidence" value="ECO:0007669"/>
    <property type="project" value="TreeGrafter"/>
</dbReference>
<feature type="region of interest" description="Disordered" evidence="2">
    <location>
        <begin position="1"/>
        <end position="97"/>
    </location>
</feature>
<evidence type="ECO:0000256" key="1">
    <source>
        <dbReference type="ARBA" id="ARBA00005361"/>
    </source>
</evidence>
<dbReference type="EMBL" id="BLXT01007807">
    <property type="protein sequence ID" value="GFO42631.1"/>
    <property type="molecule type" value="Genomic_DNA"/>
</dbReference>
<dbReference type="Pfam" id="PF03645">
    <property type="entry name" value="Tctex-1"/>
    <property type="match status" value="1"/>
</dbReference>
<dbReference type="Gene3D" id="3.30.1140.40">
    <property type="entry name" value="Tctex-1"/>
    <property type="match status" value="1"/>
</dbReference>
<proteinExistence type="inferred from homology"/>
<gene>
    <name evidence="3" type="ORF">PoB_006913600</name>
</gene>
<accession>A0AAV4DFN3</accession>
<comment type="caution">
    <text evidence="3">The sequence shown here is derived from an EMBL/GenBank/DDBJ whole genome shotgun (WGS) entry which is preliminary data.</text>
</comment>
<dbReference type="InterPro" id="IPR005334">
    <property type="entry name" value="Tctex-1-like"/>
</dbReference>
<dbReference type="GO" id="GO:0005737">
    <property type="term" value="C:cytoplasm"/>
    <property type="evidence" value="ECO:0007669"/>
    <property type="project" value="TreeGrafter"/>
</dbReference>
<dbReference type="PANTHER" id="PTHR21255:SF7">
    <property type="entry name" value="DYNEIN LIGHT CHAIN TCTEX-TYPE PROTEIN 2B"/>
    <property type="match status" value="1"/>
</dbReference>
<dbReference type="PANTHER" id="PTHR21255">
    <property type="entry name" value="T-COMPLEX-ASSOCIATED-TESTIS-EXPRESSED 1/ DYNEIN LIGHT CHAIN"/>
    <property type="match status" value="1"/>
</dbReference>
<dbReference type="GO" id="GO:0045505">
    <property type="term" value="F:dynein intermediate chain binding"/>
    <property type="evidence" value="ECO:0007669"/>
    <property type="project" value="TreeGrafter"/>
</dbReference>
<protein>
    <submittedName>
        <fullName evidence="3">TCTEX1 domain-containing protein 1-like</fullName>
    </submittedName>
</protein>
<reference evidence="3 4" key="1">
    <citation type="journal article" date="2021" name="Elife">
        <title>Chloroplast acquisition without the gene transfer in kleptoplastic sea slugs, Plakobranchus ocellatus.</title>
        <authorList>
            <person name="Maeda T."/>
            <person name="Takahashi S."/>
            <person name="Yoshida T."/>
            <person name="Shimamura S."/>
            <person name="Takaki Y."/>
            <person name="Nagai Y."/>
            <person name="Toyoda A."/>
            <person name="Suzuki Y."/>
            <person name="Arimoto A."/>
            <person name="Ishii H."/>
            <person name="Satoh N."/>
            <person name="Nishiyama T."/>
            <person name="Hasebe M."/>
            <person name="Maruyama T."/>
            <person name="Minagawa J."/>
            <person name="Obokata J."/>
            <person name="Shigenobu S."/>
        </authorList>
    </citation>
    <scope>NUCLEOTIDE SEQUENCE [LARGE SCALE GENOMIC DNA]</scope>
</reference>
<dbReference type="CDD" id="cd21451">
    <property type="entry name" value="DLC-like_TCTEX1D"/>
    <property type="match status" value="1"/>
</dbReference>
<sequence>MTTVRKSSVMLPGRTDRATGGPKLSLATIAPKTPAIPKTPGTPKGGASASPAGVDRRMSSLLSRKLTMSKDNASTGEAAGSEDAMSSTGGGGKKNSIISGMFSRPSVSSGSNPRLSLVGLMASRRFAKKLMGRAMEKRESTIGDGPPPVNFEPTYRLEPKSKFDAARVLEAVKDVIDNRLQDMKYNKRIAPNMNRILGDEVKDRVKKFNFERYKIVVMVMIGEKKGQGIMVSSRCSWDDHLDNYVSHTFQNKHLFCTCSVYGVYHE</sequence>
<comment type="similarity">
    <text evidence="1">Belongs to the dynein light chain Tctex-type family.</text>
</comment>
<dbReference type="Proteomes" id="UP000735302">
    <property type="component" value="Unassembled WGS sequence"/>
</dbReference>
<keyword evidence="4" id="KW-1185">Reference proteome</keyword>
<name>A0AAV4DFN3_9GAST</name>
<evidence type="ECO:0000256" key="2">
    <source>
        <dbReference type="SAM" id="MobiDB-lite"/>
    </source>
</evidence>
<evidence type="ECO:0000313" key="4">
    <source>
        <dbReference type="Proteomes" id="UP000735302"/>
    </source>
</evidence>